<dbReference type="AlphaFoldDB" id="A6ILV4"/>
<evidence type="ECO:0000256" key="1">
    <source>
        <dbReference type="SAM" id="MobiDB-lite"/>
    </source>
</evidence>
<proteinExistence type="predicted"/>
<accession>A6ILV4</accession>
<protein>
    <submittedName>
        <fullName evidence="2">RCG30232</fullName>
    </submittedName>
</protein>
<name>A6ILV4_RAT</name>
<organism evidence="2 3">
    <name type="scientific">Rattus norvegicus</name>
    <name type="common">Rat</name>
    <dbReference type="NCBI Taxonomy" id="10116"/>
    <lineage>
        <taxon>Eukaryota</taxon>
        <taxon>Metazoa</taxon>
        <taxon>Chordata</taxon>
        <taxon>Craniata</taxon>
        <taxon>Vertebrata</taxon>
        <taxon>Euteleostomi</taxon>
        <taxon>Mammalia</taxon>
        <taxon>Eutheria</taxon>
        <taxon>Euarchontoglires</taxon>
        <taxon>Glires</taxon>
        <taxon>Rodentia</taxon>
        <taxon>Myomorpha</taxon>
        <taxon>Muroidea</taxon>
        <taxon>Muridae</taxon>
        <taxon>Murinae</taxon>
        <taxon>Rattus</taxon>
    </lineage>
</organism>
<feature type="compositionally biased region" description="Polar residues" evidence="1">
    <location>
        <begin position="1"/>
        <end position="17"/>
    </location>
</feature>
<evidence type="ECO:0000313" key="3">
    <source>
        <dbReference type="Proteomes" id="UP000234681"/>
    </source>
</evidence>
<reference evidence="2 3" key="1">
    <citation type="submission" date="2005-09" db="EMBL/GenBank/DDBJ databases">
        <authorList>
            <person name="Mural R.J."/>
            <person name="Li P.W."/>
            <person name="Adams M.D."/>
            <person name="Amanatides P.G."/>
            <person name="Baden-Tillson H."/>
            <person name="Barnstead M."/>
            <person name="Chin S.H."/>
            <person name="Dew I."/>
            <person name="Evans C.A."/>
            <person name="Ferriera S."/>
            <person name="Flanigan M."/>
            <person name="Fosler C."/>
            <person name="Glodek A."/>
            <person name="Gu Z."/>
            <person name="Holt R.A."/>
            <person name="Jennings D."/>
            <person name="Kraft C.L."/>
            <person name="Lu F."/>
            <person name="Nguyen T."/>
            <person name="Nusskern D.R."/>
            <person name="Pfannkoch C.M."/>
            <person name="Sitter C."/>
            <person name="Sutton G.G."/>
            <person name="Venter J.C."/>
            <person name="Wang Z."/>
            <person name="Woodage T."/>
            <person name="Zheng X.H."/>
            <person name="Zhong F."/>
        </authorList>
    </citation>
    <scope>NUCLEOTIDE SEQUENCE [LARGE SCALE GENOMIC DNA]</scope>
    <source>
        <strain>BN</strain>
        <strain evidence="3">Sprague-Dawley</strain>
    </source>
</reference>
<feature type="region of interest" description="Disordered" evidence="1">
    <location>
        <begin position="1"/>
        <end position="30"/>
    </location>
</feature>
<gene>
    <name evidence="2" type="ORF">rCG_30232</name>
</gene>
<dbReference type="Proteomes" id="UP000234681">
    <property type="component" value="Chromosome 4"/>
</dbReference>
<sequence>MLHQTPVSLHSWSSNPGCTHRGGAKSSPKTECSLRMPWKVWSTQAQDSDNRAFPSVKQVNCLALSKGVCEVPGDKLRERRPLEWTPSLISLQVFLL</sequence>
<dbReference type="EMBL" id="CH473964">
    <property type="protein sequence ID" value="EDM01835.1"/>
    <property type="molecule type" value="Genomic_DNA"/>
</dbReference>
<evidence type="ECO:0000313" key="2">
    <source>
        <dbReference type="EMBL" id="EDM01835.1"/>
    </source>
</evidence>